<comment type="caution">
    <text evidence="7">The sequence shown here is derived from an EMBL/GenBank/DDBJ whole genome shotgun (WGS) entry which is preliminary data.</text>
</comment>
<dbReference type="GO" id="GO:0003677">
    <property type="term" value="F:DNA binding"/>
    <property type="evidence" value="ECO:0007669"/>
    <property type="project" value="UniProtKB-UniRule"/>
</dbReference>
<name>A0A8U0L0E3_BIFLI</name>
<organism evidence="7 10">
    <name type="scientific">Bifidobacterium longum subsp. infantis</name>
    <dbReference type="NCBI Taxonomy" id="1682"/>
    <lineage>
        <taxon>Bacteria</taxon>
        <taxon>Bacillati</taxon>
        <taxon>Actinomycetota</taxon>
        <taxon>Actinomycetes</taxon>
        <taxon>Bifidobacteriales</taxon>
        <taxon>Bifidobacteriaceae</taxon>
        <taxon>Bifidobacterium</taxon>
    </lineage>
</organism>
<dbReference type="EMBL" id="CABWKI010000012">
    <property type="protein sequence ID" value="VWQ35335.1"/>
    <property type="molecule type" value="Genomic_DNA"/>
</dbReference>
<evidence type="ECO:0000256" key="6">
    <source>
        <dbReference type="RuleBase" id="RU365089"/>
    </source>
</evidence>
<evidence type="ECO:0000313" key="8">
    <source>
        <dbReference type="EMBL" id="VWQ35335.1"/>
    </source>
</evidence>
<dbReference type="PANTHER" id="PTHR33217:SF7">
    <property type="entry name" value="TRANSPOSASE FOR INSERTION SEQUENCE ELEMENT IS1081"/>
    <property type="match status" value="1"/>
</dbReference>
<protein>
    <recommendedName>
        <fullName evidence="6">Mutator family transposase</fullName>
    </recommendedName>
</protein>
<comment type="function">
    <text evidence="1 6">Required for the transposition of the insertion element.</text>
</comment>
<evidence type="ECO:0000256" key="5">
    <source>
        <dbReference type="ARBA" id="ARBA00023172"/>
    </source>
</evidence>
<evidence type="ECO:0000256" key="4">
    <source>
        <dbReference type="ARBA" id="ARBA00023125"/>
    </source>
</evidence>
<accession>A0A8U0L0E3</accession>
<dbReference type="GO" id="GO:0006313">
    <property type="term" value="P:DNA transposition"/>
    <property type="evidence" value="ECO:0007669"/>
    <property type="project" value="UniProtKB-UniRule"/>
</dbReference>
<keyword evidence="6" id="KW-0814">Transposable element</keyword>
<keyword evidence="4 6" id="KW-0238">DNA-binding</keyword>
<dbReference type="Pfam" id="PF00872">
    <property type="entry name" value="Transposase_mut"/>
    <property type="match status" value="1"/>
</dbReference>
<sequence>MSDEIIRFDDAMFGSAVIERCRRRESSVEEALMEMCLAGVSTRGVDDTGRLLWGERMPSRTLSDKLKKIYKEIDEWRKRPLESEYPYVFVDGVWRKRSRGGHVENAGVLVAIGVSSRQISFQLGFETALVPIELASAVRERHIREWRVPRQREKCDEETFAVGHGRDLVIVVAVEQRAGMERDVGQGDIREVLFVAFDVGIDRLGLVVEHQGDEVVLGQFAPSARFVDHGVQLAHC</sequence>
<proteinExistence type="inferred from homology"/>
<evidence type="ECO:0000256" key="3">
    <source>
        <dbReference type="ARBA" id="ARBA00022578"/>
    </source>
</evidence>
<dbReference type="Proteomes" id="UP000494270">
    <property type="component" value="Unassembled WGS sequence"/>
</dbReference>
<evidence type="ECO:0000256" key="1">
    <source>
        <dbReference type="ARBA" id="ARBA00002190"/>
    </source>
</evidence>
<reference evidence="9 10" key="1">
    <citation type="submission" date="2019-10" db="EMBL/GenBank/DDBJ databases">
        <authorList>
            <consortium name="Melissa Lawson"/>
            <person name="O'neill I."/>
        </authorList>
    </citation>
    <scope>NUCLEOTIDE SEQUENCE [LARGE SCALE GENOMIC DNA]</scope>
    <source>
        <strain evidence="8">LH_664</strain>
        <strain evidence="7">LH_665</strain>
    </source>
</reference>
<keyword evidence="5 6" id="KW-0233">DNA recombination</keyword>
<comment type="similarity">
    <text evidence="2 6">Belongs to the transposase mutator family.</text>
</comment>
<dbReference type="InterPro" id="IPR001207">
    <property type="entry name" value="Transposase_mutator"/>
</dbReference>
<evidence type="ECO:0000313" key="7">
    <source>
        <dbReference type="EMBL" id="VWQ27684.1"/>
    </source>
</evidence>
<evidence type="ECO:0000313" key="10">
    <source>
        <dbReference type="Proteomes" id="UP000494270"/>
    </source>
</evidence>
<dbReference type="EMBL" id="CABWKE010000012">
    <property type="protein sequence ID" value="VWQ27684.1"/>
    <property type="molecule type" value="Genomic_DNA"/>
</dbReference>
<evidence type="ECO:0000313" key="9">
    <source>
        <dbReference type="Proteomes" id="UP000494179"/>
    </source>
</evidence>
<evidence type="ECO:0000256" key="2">
    <source>
        <dbReference type="ARBA" id="ARBA00010961"/>
    </source>
</evidence>
<dbReference type="PANTHER" id="PTHR33217">
    <property type="entry name" value="TRANSPOSASE FOR INSERTION SEQUENCE ELEMENT IS1081"/>
    <property type="match status" value="1"/>
</dbReference>
<gene>
    <name evidence="8" type="ORF">BIFLH664_01068</name>
    <name evidence="7" type="ORF">BIFLH665_00782</name>
</gene>
<dbReference type="GO" id="GO:0004803">
    <property type="term" value="F:transposase activity"/>
    <property type="evidence" value="ECO:0007669"/>
    <property type="project" value="UniProtKB-UniRule"/>
</dbReference>
<dbReference type="Proteomes" id="UP000494179">
    <property type="component" value="Unassembled WGS sequence"/>
</dbReference>
<dbReference type="AlphaFoldDB" id="A0A8U0L0E3"/>
<keyword evidence="3 6" id="KW-0815">Transposition</keyword>